<dbReference type="InterPro" id="IPR042203">
    <property type="entry name" value="Leu/Phe-tRNA_Trfase_C"/>
</dbReference>
<comment type="function">
    <text evidence="4">Functions in the N-end rule pathway of protein degradation where it conjugates Leu, Phe and, less efficiently, Met from aminoacyl-tRNAs to the N-termini of proteins containing an N-terminal arginine or lysine.</text>
</comment>
<dbReference type="FunFam" id="3.40.630.70:FF:000001">
    <property type="entry name" value="Leucyl/phenylalanyl-tRNA--protein transferase"/>
    <property type="match status" value="1"/>
</dbReference>
<dbReference type="PANTHER" id="PTHR30098">
    <property type="entry name" value="LEUCYL/PHENYLALANYL-TRNA--PROTEIN TRANSFERASE"/>
    <property type="match status" value="1"/>
</dbReference>
<dbReference type="EMBL" id="FYDG01000004">
    <property type="protein sequence ID" value="SNB70728.1"/>
    <property type="molecule type" value="Genomic_DNA"/>
</dbReference>
<organism evidence="5 6">
    <name type="scientific">Rhodoblastus acidophilus</name>
    <name type="common">Rhodopseudomonas acidophila</name>
    <dbReference type="NCBI Taxonomy" id="1074"/>
    <lineage>
        <taxon>Bacteria</taxon>
        <taxon>Pseudomonadati</taxon>
        <taxon>Pseudomonadota</taxon>
        <taxon>Alphaproteobacteria</taxon>
        <taxon>Hyphomicrobiales</taxon>
        <taxon>Rhodoblastaceae</taxon>
        <taxon>Rhodoblastus</taxon>
    </lineage>
</organism>
<evidence type="ECO:0000256" key="4">
    <source>
        <dbReference type="HAMAP-Rule" id="MF_00688"/>
    </source>
</evidence>
<dbReference type="HAMAP" id="MF_00688">
    <property type="entry name" value="Leu_Phe_trans"/>
    <property type="match status" value="1"/>
</dbReference>
<dbReference type="Gene3D" id="3.40.630.70">
    <property type="entry name" value="Leucyl/phenylalanyl-tRNA-protein transferase, C-terminal domain"/>
    <property type="match status" value="1"/>
</dbReference>
<keyword evidence="2 4" id="KW-0808">Transferase</keyword>
<dbReference type="SUPFAM" id="SSF55729">
    <property type="entry name" value="Acyl-CoA N-acyltransferases (Nat)"/>
    <property type="match status" value="1"/>
</dbReference>
<dbReference type="NCBIfam" id="TIGR00667">
    <property type="entry name" value="aat"/>
    <property type="match status" value="1"/>
</dbReference>
<dbReference type="RefSeq" id="WP_088520491.1">
    <property type="nucleotide sequence ID" value="NZ_FYDG01000004.1"/>
</dbReference>
<dbReference type="Proteomes" id="UP000198418">
    <property type="component" value="Unassembled WGS sequence"/>
</dbReference>
<dbReference type="GO" id="GO:0005737">
    <property type="term" value="C:cytoplasm"/>
    <property type="evidence" value="ECO:0007669"/>
    <property type="project" value="UniProtKB-SubCell"/>
</dbReference>
<comment type="similarity">
    <text evidence="4">Belongs to the L/F-transferase family.</text>
</comment>
<proteinExistence type="inferred from homology"/>
<keyword evidence="1 4" id="KW-0963">Cytoplasm</keyword>
<dbReference type="PANTHER" id="PTHR30098:SF2">
    <property type="entry name" value="LEUCYL_PHENYLALANYL-TRNA--PROTEIN TRANSFERASE"/>
    <property type="match status" value="1"/>
</dbReference>
<comment type="catalytic activity">
    <reaction evidence="4">
        <text>N-terminal L-lysyl-[protein] + L-leucyl-tRNA(Leu) = N-terminal L-leucyl-L-lysyl-[protein] + tRNA(Leu) + H(+)</text>
        <dbReference type="Rhea" id="RHEA:12340"/>
        <dbReference type="Rhea" id="RHEA-COMP:9613"/>
        <dbReference type="Rhea" id="RHEA-COMP:9622"/>
        <dbReference type="Rhea" id="RHEA-COMP:12670"/>
        <dbReference type="Rhea" id="RHEA-COMP:12671"/>
        <dbReference type="ChEBI" id="CHEBI:15378"/>
        <dbReference type="ChEBI" id="CHEBI:65249"/>
        <dbReference type="ChEBI" id="CHEBI:78442"/>
        <dbReference type="ChEBI" id="CHEBI:78494"/>
        <dbReference type="ChEBI" id="CHEBI:133043"/>
        <dbReference type="EC" id="2.3.2.6"/>
    </reaction>
</comment>
<evidence type="ECO:0000313" key="6">
    <source>
        <dbReference type="Proteomes" id="UP000198418"/>
    </source>
</evidence>
<evidence type="ECO:0000256" key="2">
    <source>
        <dbReference type="ARBA" id="ARBA00022679"/>
    </source>
</evidence>
<sequence>MTSKSDAITPEVLLRAYAAGLFPMADDADDVALSWYDPQRRGVFPLDGFKVSKSLAKTIRAGAFEIRVDSDFAAVLAGCAESKPGREKTWINRRIAELYGALFDAGFVHTVEAWRGDELVGGLYGVALGGAFMGESMFHRATDASKICLTYLVARLRRGGFTLLDTQFITPHLASLGAVEIPRAAYHRRLRAALQIPADFAALAADAPAEAILELARGGGEREGGDSARP</sequence>
<dbReference type="InterPro" id="IPR016181">
    <property type="entry name" value="Acyl_CoA_acyltransferase"/>
</dbReference>
<evidence type="ECO:0000313" key="5">
    <source>
        <dbReference type="EMBL" id="SNB70728.1"/>
    </source>
</evidence>
<keyword evidence="3 4" id="KW-0012">Acyltransferase</keyword>
<name>A0A212REK4_RHOAC</name>
<dbReference type="EC" id="2.3.2.6" evidence="4"/>
<evidence type="ECO:0000256" key="3">
    <source>
        <dbReference type="ARBA" id="ARBA00023315"/>
    </source>
</evidence>
<comment type="catalytic activity">
    <reaction evidence="4">
        <text>N-terminal L-arginyl-[protein] + L-leucyl-tRNA(Leu) = N-terminal L-leucyl-L-arginyl-[protein] + tRNA(Leu) + H(+)</text>
        <dbReference type="Rhea" id="RHEA:50416"/>
        <dbReference type="Rhea" id="RHEA-COMP:9613"/>
        <dbReference type="Rhea" id="RHEA-COMP:9622"/>
        <dbReference type="Rhea" id="RHEA-COMP:12672"/>
        <dbReference type="Rhea" id="RHEA-COMP:12673"/>
        <dbReference type="ChEBI" id="CHEBI:15378"/>
        <dbReference type="ChEBI" id="CHEBI:64719"/>
        <dbReference type="ChEBI" id="CHEBI:78442"/>
        <dbReference type="ChEBI" id="CHEBI:78494"/>
        <dbReference type="ChEBI" id="CHEBI:133044"/>
        <dbReference type="EC" id="2.3.2.6"/>
    </reaction>
</comment>
<dbReference type="GO" id="GO:0030163">
    <property type="term" value="P:protein catabolic process"/>
    <property type="evidence" value="ECO:0007669"/>
    <property type="project" value="UniProtKB-UniRule"/>
</dbReference>
<reference evidence="6" key="1">
    <citation type="submission" date="2017-06" db="EMBL/GenBank/DDBJ databases">
        <authorList>
            <person name="Varghese N."/>
            <person name="Submissions S."/>
        </authorList>
    </citation>
    <scope>NUCLEOTIDE SEQUENCE [LARGE SCALE GENOMIC DNA]</scope>
    <source>
        <strain evidence="6">DSM 137</strain>
    </source>
</reference>
<accession>A0A212REK4</accession>
<comment type="subcellular location">
    <subcellularLocation>
        <location evidence="4">Cytoplasm</location>
    </subcellularLocation>
</comment>
<comment type="catalytic activity">
    <reaction evidence="4">
        <text>L-phenylalanyl-tRNA(Phe) + an N-terminal L-alpha-aminoacyl-[protein] = an N-terminal L-phenylalanyl-L-alpha-aminoacyl-[protein] + tRNA(Phe)</text>
        <dbReference type="Rhea" id="RHEA:43632"/>
        <dbReference type="Rhea" id="RHEA-COMP:9668"/>
        <dbReference type="Rhea" id="RHEA-COMP:9699"/>
        <dbReference type="Rhea" id="RHEA-COMP:10636"/>
        <dbReference type="Rhea" id="RHEA-COMP:10637"/>
        <dbReference type="ChEBI" id="CHEBI:78442"/>
        <dbReference type="ChEBI" id="CHEBI:78531"/>
        <dbReference type="ChEBI" id="CHEBI:78597"/>
        <dbReference type="ChEBI" id="CHEBI:83561"/>
        <dbReference type="EC" id="2.3.2.6"/>
    </reaction>
</comment>
<gene>
    <name evidence="4" type="primary">aat</name>
    <name evidence="5" type="ORF">SAMN06265338_10413</name>
</gene>
<protein>
    <recommendedName>
        <fullName evidence="4">Leucyl/phenylalanyl-tRNA--protein transferase</fullName>
        <ecNumber evidence="4">2.3.2.6</ecNumber>
    </recommendedName>
    <alternativeName>
        <fullName evidence="4">L/F-transferase</fullName>
    </alternativeName>
    <alternativeName>
        <fullName evidence="4">Leucyltransferase</fullName>
    </alternativeName>
    <alternativeName>
        <fullName evidence="4">Phenyalanyltransferase</fullName>
    </alternativeName>
</protein>
<dbReference type="AlphaFoldDB" id="A0A212REK4"/>
<dbReference type="OrthoDB" id="9790282at2"/>
<dbReference type="InterPro" id="IPR004616">
    <property type="entry name" value="Leu/Phe-tRNA_Trfase"/>
</dbReference>
<keyword evidence="6" id="KW-1185">Reference proteome</keyword>
<dbReference type="Pfam" id="PF03588">
    <property type="entry name" value="Leu_Phe_trans"/>
    <property type="match status" value="1"/>
</dbReference>
<evidence type="ECO:0000256" key="1">
    <source>
        <dbReference type="ARBA" id="ARBA00022490"/>
    </source>
</evidence>
<dbReference type="GO" id="GO:0008914">
    <property type="term" value="F:leucyl-tRNA--protein transferase activity"/>
    <property type="evidence" value="ECO:0007669"/>
    <property type="project" value="UniProtKB-UniRule"/>
</dbReference>